<dbReference type="AlphaFoldDB" id="A0A418WW78"/>
<gene>
    <name evidence="7" type="ORF">D3870_21545</name>
</gene>
<feature type="transmembrane region" description="Helical" evidence="6">
    <location>
        <begin position="38"/>
        <end position="56"/>
    </location>
</feature>
<dbReference type="InterPro" id="IPR043428">
    <property type="entry name" value="LivM-like"/>
</dbReference>
<comment type="caution">
    <text evidence="7">The sequence shown here is derived from an EMBL/GenBank/DDBJ whole genome shotgun (WGS) entry which is preliminary data.</text>
</comment>
<keyword evidence="2" id="KW-1003">Cell membrane</keyword>
<dbReference type="InterPro" id="IPR001851">
    <property type="entry name" value="ABC_transp_permease"/>
</dbReference>
<dbReference type="GO" id="GO:0005886">
    <property type="term" value="C:plasma membrane"/>
    <property type="evidence" value="ECO:0007669"/>
    <property type="project" value="UniProtKB-SubCell"/>
</dbReference>
<feature type="transmembrane region" description="Helical" evidence="6">
    <location>
        <begin position="88"/>
        <end position="107"/>
    </location>
</feature>
<dbReference type="EMBL" id="QYUN01000003">
    <property type="protein sequence ID" value="RJF96950.1"/>
    <property type="molecule type" value="Genomic_DNA"/>
</dbReference>
<feature type="transmembrane region" description="Helical" evidence="6">
    <location>
        <begin position="213"/>
        <end position="239"/>
    </location>
</feature>
<evidence type="ECO:0000256" key="6">
    <source>
        <dbReference type="SAM" id="Phobius"/>
    </source>
</evidence>
<name>A0A418WW78_9BURK</name>
<dbReference type="GO" id="GO:0015658">
    <property type="term" value="F:branched-chain amino acid transmembrane transporter activity"/>
    <property type="evidence" value="ECO:0007669"/>
    <property type="project" value="InterPro"/>
</dbReference>
<dbReference type="CDD" id="cd06581">
    <property type="entry name" value="TM_PBP1_LivM_like"/>
    <property type="match status" value="1"/>
</dbReference>
<feature type="transmembrane region" description="Helical" evidence="6">
    <location>
        <begin position="63"/>
        <end position="82"/>
    </location>
</feature>
<evidence type="ECO:0000256" key="1">
    <source>
        <dbReference type="ARBA" id="ARBA00004651"/>
    </source>
</evidence>
<keyword evidence="3 6" id="KW-0812">Transmembrane</keyword>
<keyword evidence="8" id="KW-1185">Reference proteome</keyword>
<organism evidence="7 8">
    <name type="scientific">Noviherbaspirillum cavernae</name>
    <dbReference type="NCBI Taxonomy" id="2320862"/>
    <lineage>
        <taxon>Bacteria</taxon>
        <taxon>Pseudomonadati</taxon>
        <taxon>Pseudomonadota</taxon>
        <taxon>Betaproteobacteria</taxon>
        <taxon>Burkholderiales</taxon>
        <taxon>Oxalobacteraceae</taxon>
        <taxon>Noviherbaspirillum</taxon>
    </lineage>
</organism>
<comment type="subcellular location">
    <subcellularLocation>
        <location evidence="1">Cell membrane</location>
        <topology evidence="1">Multi-pass membrane protein</topology>
    </subcellularLocation>
</comment>
<keyword evidence="5 6" id="KW-0472">Membrane</keyword>
<feature type="transmembrane region" description="Helical" evidence="6">
    <location>
        <begin position="163"/>
        <end position="183"/>
    </location>
</feature>
<evidence type="ECO:0000256" key="3">
    <source>
        <dbReference type="ARBA" id="ARBA00022692"/>
    </source>
</evidence>
<keyword evidence="4 6" id="KW-1133">Transmembrane helix</keyword>
<evidence type="ECO:0000256" key="5">
    <source>
        <dbReference type="ARBA" id="ARBA00023136"/>
    </source>
</evidence>
<feature type="transmembrane region" description="Helical" evidence="6">
    <location>
        <begin position="251"/>
        <end position="274"/>
    </location>
</feature>
<dbReference type="Proteomes" id="UP000285190">
    <property type="component" value="Unassembled WGS sequence"/>
</dbReference>
<dbReference type="PANTHER" id="PTHR30482:SF10">
    <property type="entry name" value="HIGH-AFFINITY BRANCHED-CHAIN AMINO ACID TRANSPORT PROTEIN BRAE"/>
    <property type="match status" value="1"/>
</dbReference>
<evidence type="ECO:0000313" key="7">
    <source>
        <dbReference type="EMBL" id="RJF96950.1"/>
    </source>
</evidence>
<evidence type="ECO:0000313" key="8">
    <source>
        <dbReference type="Proteomes" id="UP000285190"/>
    </source>
</evidence>
<evidence type="ECO:0000256" key="4">
    <source>
        <dbReference type="ARBA" id="ARBA00022989"/>
    </source>
</evidence>
<feature type="transmembrane region" description="Helical" evidence="6">
    <location>
        <begin position="294"/>
        <end position="316"/>
    </location>
</feature>
<proteinExistence type="predicted"/>
<accession>A0A418WW78</accession>
<evidence type="ECO:0000256" key="2">
    <source>
        <dbReference type="ARBA" id="ARBA00022475"/>
    </source>
</evidence>
<dbReference type="Pfam" id="PF02653">
    <property type="entry name" value="BPD_transp_2"/>
    <property type="match status" value="1"/>
</dbReference>
<dbReference type="OrthoDB" id="9814461at2"/>
<sequence length="339" mass="35811">MKNLILKDGGIAALVFFVLLALLPAVTGDALISIATLVLMFAVYGIAWNLMMGYVGQLSLGHGLYIGLGAYAVALATGTHGLSPWLGILIGAAISAVVAAVIAFIGFRFSVRGIYFTLLTIACAEMMRISFDNWSYVGGTGGYFLKAAGDTHPLLSLRGDSTFFYFAFLILTAITFLCSAALMKSKFGYFWRAIREDEDAARALGVPTLQLKILAVVISAIMTSIGGSFYALLSGSLFPDTMMGMRFSIEIVIAPIIGGLGTLFGPIVGALFVVPLGEFSNHVAQSTGIYGLNLLIHGALLLVVVCFMPEGLWPAIAKRFGRLRAPAAAKASTPATEGQ</sequence>
<dbReference type="PANTHER" id="PTHR30482">
    <property type="entry name" value="HIGH-AFFINITY BRANCHED-CHAIN AMINO ACID TRANSPORT SYSTEM PERMEASE"/>
    <property type="match status" value="1"/>
</dbReference>
<protein>
    <submittedName>
        <fullName evidence="7">Branched-chain amino acid ABC transporter permease</fullName>
    </submittedName>
</protein>
<dbReference type="RefSeq" id="WP_119743087.1">
    <property type="nucleotide sequence ID" value="NZ_QYUN01000003.1"/>
</dbReference>
<reference evidence="7 8" key="1">
    <citation type="submission" date="2018-09" db="EMBL/GenBank/DDBJ databases">
        <authorList>
            <person name="Zhu H."/>
        </authorList>
    </citation>
    <scope>NUCLEOTIDE SEQUENCE [LARGE SCALE GENOMIC DNA]</scope>
    <source>
        <strain evidence="7 8">K2R10-39</strain>
    </source>
</reference>